<dbReference type="EMBL" id="RJJT01000002">
    <property type="protein sequence ID" value="RSB85892.1"/>
    <property type="molecule type" value="Genomic_DNA"/>
</dbReference>
<dbReference type="OrthoDB" id="2834584at2"/>
<dbReference type="SUPFAM" id="SSF53474">
    <property type="entry name" value="alpha/beta-Hydrolases"/>
    <property type="match status" value="1"/>
</dbReference>
<comment type="caution">
    <text evidence="3">The sequence shown here is derived from an EMBL/GenBank/DDBJ whole genome shotgun (WGS) entry which is preliminary data.</text>
</comment>
<evidence type="ECO:0000313" key="4">
    <source>
        <dbReference type="Proteomes" id="UP000277279"/>
    </source>
</evidence>
<protein>
    <submittedName>
        <fullName evidence="2 3">Dienelactone hydrolase</fullName>
    </submittedName>
</protein>
<proteinExistence type="predicted"/>
<dbReference type="PANTHER" id="PTHR46623:SF6">
    <property type="entry name" value="ALPHA_BETA-HYDROLASES SUPERFAMILY PROTEIN"/>
    <property type="match status" value="1"/>
</dbReference>
<dbReference type="Pfam" id="PF01738">
    <property type="entry name" value="DLH"/>
    <property type="match status" value="1"/>
</dbReference>
<dbReference type="InterPro" id="IPR002925">
    <property type="entry name" value="Dienelactn_hydro"/>
</dbReference>
<evidence type="ECO:0000259" key="1">
    <source>
        <dbReference type="Pfam" id="PF01738"/>
    </source>
</evidence>
<evidence type="ECO:0000313" key="3">
    <source>
        <dbReference type="EMBL" id="RSB85892.1"/>
    </source>
</evidence>
<dbReference type="InterPro" id="IPR029058">
    <property type="entry name" value="AB_hydrolase_fold"/>
</dbReference>
<name>A0A427N6X5_9HYPH</name>
<dbReference type="AlphaFoldDB" id="A0A427N6X5"/>
<organism evidence="3 4">
    <name type="scientific">Rhizobium pisi</name>
    <dbReference type="NCBI Taxonomy" id="574561"/>
    <lineage>
        <taxon>Bacteria</taxon>
        <taxon>Pseudomonadati</taxon>
        <taxon>Pseudomonadota</taxon>
        <taxon>Alphaproteobacteria</taxon>
        <taxon>Hyphomicrobiales</taxon>
        <taxon>Rhizobiaceae</taxon>
        <taxon>Rhizobium/Agrobacterium group</taxon>
        <taxon>Rhizobium</taxon>
    </lineage>
</organism>
<dbReference type="RefSeq" id="WP_125842879.1">
    <property type="nucleotide sequence ID" value="NZ_JACHXH010000002.1"/>
</dbReference>
<keyword evidence="3" id="KW-0378">Hydrolase</keyword>
<dbReference type="Proteomes" id="UP000277279">
    <property type="component" value="Unassembled WGS sequence"/>
</dbReference>
<dbReference type="Proteomes" id="UP000518315">
    <property type="component" value="Unassembled WGS sequence"/>
</dbReference>
<feature type="domain" description="Dienelactone hydrolase" evidence="1">
    <location>
        <begin position="3"/>
        <end position="186"/>
    </location>
</feature>
<dbReference type="Gene3D" id="3.40.50.1820">
    <property type="entry name" value="alpha/beta hydrolase"/>
    <property type="match status" value="1"/>
</dbReference>
<accession>A0A427N6X5</accession>
<reference evidence="2 5" key="2">
    <citation type="submission" date="2020-08" db="EMBL/GenBank/DDBJ databases">
        <title>Genomic Encyclopedia of Type Strains, Phase III (KMG-III): the genomes of soil and plant-associated and newly described type strains.</title>
        <authorList>
            <person name="Whitman W."/>
        </authorList>
    </citation>
    <scope>NUCLEOTIDE SEQUENCE [LARGE SCALE GENOMIC DNA]</scope>
    <source>
        <strain evidence="2 5">CECT 4113</strain>
    </source>
</reference>
<reference evidence="3 4" key="1">
    <citation type="submission" date="2018-11" db="EMBL/GenBank/DDBJ databases">
        <authorList>
            <person name="Huo Y."/>
        </authorList>
    </citation>
    <scope>NUCLEOTIDE SEQUENCE [LARGE SCALE GENOMIC DNA]</scope>
    <source>
        <strain evidence="3 4">DSM 30132</strain>
    </source>
</reference>
<gene>
    <name evidence="3" type="ORF">EFD55_03095</name>
    <name evidence="2" type="ORF">FHS26_000820</name>
</gene>
<dbReference type="PANTHER" id="PTHR46623">
    <property type="entry name" value="CARBOXYMETHYLENEBUTENOLIDASE-RELATED"/>
    <property type="match status" value="1"/>
</dbReference>
<dbReference type="InterPro" id="IPR051049">
    <property type="entry name" value="Dienelactone_hydrolase-like"/>
</dbReference>
<sequence length="188" mass="20130">MATVILFHSVHGLRSLERDSAERLRAAGHDVFTPDLYEGKVARSIDQGFALKEAIGWPTLCERAEKATAALPASAVLGGFSMGVGITADLWPMRPLTAGVLLLHSVGGIPDNVRSGLPVQVHLADPDRFGPADEVAAWQAAAARLGISAEIFKYPGIGHLYTDTTLPDYDAEAAERTWNRIIDFLGAL</sequence>
<evidence type="ECO:0000313" key="5">
    <source>
        <dbReference type="Proteomes" id="UP000518315"/>
    </source>
</evidence>
<dbReference type="EMBL" id="JACHXH010000002">
    <property type="protein sequence ID" value="MBB3133117.1"/>
    <property type="molecule type" value="Genomic_DNA"/>
</dbReference>
<evidence type="ECO:0000313" key="2">
    <source>
        <dbReference type="EMBL" id="MBB3133117.1"/>
    </source>
</evidence>
<keyword evidence="5" id="KW-1185">Reference proteome</keyword>
<dbReference type="GO" id="GO:0016787">
    <property type="term" value="F:hydrolase activity"/>
    <property type="evidence" value="ECO:0007669"/>
    <property type="project" value="UniProtKB-KW"/>
</dbReference>